<feature type="compositionally biased region" description="Basic and acidic residues" evidence="3">
    <location>
        <begin position="1"/>
        <end position="22"/>
    </location>
</feature>
<keyword evidence="1 5" id="KW-0808">Transferase</keyword>
<proteinExistence type="predicted"/>
<keyword evidence="2 5" id="KW-0012">Acyltransferase</keyword>
<keyword evidence="6" id="KW-1185">Reference proteome</keyword>
<dbReference type="GO" id="GO:0006654">
    <property type="term" value="P:phosphatidic acid biosynthetic process"/>
    <property type="evidence" value="ECO:0007669"/>
    <property type="project" value="TreeGrafter"/>
</dbReference>
<dbReference type="Proteomes" id="UP000521379">
    <property type="component" value="Unassembled WGS sequence"/>
</dbReference>
<feature type="domain" description="Phospholipid/glycerol acyltransferase" evidence="4">
    <location>
        <begin position="130"/>
        <end position="247"/>
    </location>
</feature>
<evidence type="ECO:0000259" key="4">
    <source>
        <dbReference type="SMART" id="SM00563"/>
    </source>
</evidence>
<dbReference type="SMART" id="SM00563">
    <property type="entry name" value="PlsC"/>
    <property type="match status" value="1"/>
</dbReference>
<dbReference type="PANTHER" id="PTHR10434:SF11">
    <property type="entry name" value="1-ACYL-SN-GLYCEROL-3-PHOSPHATE ACYLTRANSFERASE"/>
    <property type="match status" value="1"/>
</dbReference>
<dbReference type="InterPro" id="IPR002123">
    <property type="entry name" value="Plipid/glycerol_acylTrfase"/>
</dbReference>
<gene>
    <name evidence="5" type="ORF">GTW58_03265</name>
</gene>
<dbReference type="AlphaFoldDB" id="A0A846TPY1"/>
<evidence type="ECO:0000313" key="5">
    <source>
        <dbReference type="EMBL" id="NKE08980.1"/>
    </source>
</evidence>
<accession>A0A846TPY1</accession>
<dbReference type="RefSeq" id="WP_119932382.1">
    <property type="nucleotide sequence ID" value="NZ_JAAVUN010000004.1"/>
</dbReference>
<dbReference type="PANTHER" id="PTHR10434">
    <property type="entry name" value="1-ACYL-SN-GLYCEROL-3-PHOSPHATE ACYLTRANSFERASE"/>
    <property type="match status" value="1"/>
</dbReference>
<sequence>MTDQDREPTAHSGEPHSRHDDDAAGAEQQKNPATDRLKVISQWRPWEPSEPAPYVLDSIDAHGAPPEDHGPTPVAPPAESAQIGLEHFTDPGRRRMRAIARKIFFNGLVDRTITRRVERKPGAEVLSGACVVVANHSSHLDAPLIMSSLPVNLRQHVATGVAADYFFTTWYKKLFTQLVFNAFPIDRKGAGENRGLSRKLLSAGIPVLVFPEGTRSKDGRMREFKVGAAALASSIKVPVLPVALIGAHEAMPRDTSWPRRGRPPVVVAIGEPLTVRENESTVAFNERIQATVRSLYREYRPLIDQ</sequence>
<evidence type="ECO:0000256" key="1">
    <source>
        <dbReference type="ARBA" id="ARBA00022679"/>
    </source>
</evidence>
<dbReference type="SUPFAM" id="SSF69593">
    <property type="entry name" value="Glycerol-3-phosphate (1)-acyltransferase"/>
    <property type="match status" value="1"/>
</dbReference>
<organism evidence="5 6">
    <name type="scientific">Kocuria subflava</name>
    <dbReference type="NCBI Taxonomy" id="1736139"/>
    <lineage>
        <taxon>Bacteria</taxon>
        <taxon>Bacillati</taxon>
        <taxon>Actinomycetota</taxon>
        <taxon>Actinomycetes</taxon>
        <taxon>Micrococcales</taxon>
        <taxon>Micrococcaceae</taxon>
        <taxon>Kocuria</taxon>
    </lineage>
</organism>
<comment type="caution">
    <text evidence="5">The sequence shown here is derived from an EMBL/GenBank/DDBJ whole genome shotgun (WGS) entry which is preliminary data.</text>
</comment>
<evidence type="ECO:0000313" key="6">
    <source>
        <dbReference type="Proteomes" id="UP000521379"/>
    </source>
</evidence>
<evidence type="ECO:0000256" key="3">
    <source>
        <dbReference type="SAM" id="MobiDB-lite"/>
    </source>
</evidence>
<dbReference type="CDD" id="cd07989">
    <property type="entry name" value="LPLAT_AGPAT-like"/>
    <property type="match status" value="1"/>
</dbReference>
<reference evidence="5 6" key="1">
    <citation type="submission" date="2020-02" db="EMBL/GenBank/DDBJ databases">
        <authorList>
            <person name="Sun Q."/>
        </authorList>
    </citation>
    <scope>NUCLEOTIDE SEQUENCE [LARGE SCALE GENOMIC DNA]</scope>
    <source>
        <strain evidence="5 6">YIM 13062</strain>
    </source>
</reference>
<dbReference type="Pfam" id="PF01553">
    <property type="entry name" value="Acyltransferase"/>
    <property type="match status" value="1"/>
</dbReference>
<protein>
    <submittedName>
        <fullName evidence="5">1-acyl-sn-glycerol-3-phosphate acyltransferase</fullName>
    </submittedName>
</protein>
<dbReference type="EMBL" id="JAAVUN010000004">
    <property type="protein sequence ID" value="NKE08980.1"/>
    <property type="molecule type" value="Genomic_DNA"/>
</dbReference>
<evidence type="ECO:0000256" key="2">
    <source>
        <dbReference type="ARBA" id="ARBA00023315"/>
    </source>
</evidence>
<name>A0A846TPY1_9MICC</name>
<dbReference type="GO" id="GO:0003841">
    <property type="term" value="F:1-acylglycerol-3-phosphate O-acyltransferase activity"/>
    <property type="evidence" value="ECO:0007669"/>
    <property type="project" value="TreeGrafter"/>
</dbReference>
<feature type="region of interest" description="Disordered" evidence="3">
    <location>
        <begin position="1"/>
        <end position="78"/>
    </location>
</feature>